<gene>
    <name evidence="1" type="ORF">BK049_05165</name>
</gene>
<proteinExistence type="predicted"/>
<name>A0AAC9NB22_9BACI</name>
<organism evidence="1 2">
    <name type="scientific">Bacillus xiamenensis</name>
    <dbReference type="NCBI Taxonomy" id="1178537"/>
    <lineage>
        <taxon>Bacteria</taxon>
        <taxon>Bacillati</taxon>
        <taxon>Bacillota</taxon>
        <taxon>Bacilli</taxon>
        <taxon>Bacillales</taxon>
        <taxon>Bacillaceae</taxon>
        <taxon>Bacillus</taxon>
    </lineage>
</organism>
<dbReference type="KEGG" id="bxi:BK049_05165"/>
<evidence type="ECO:0000313" key="1">
    <source>
        <dbReference type="EMBL" id="AOZ88147.1"/>
    </source>
</evidence>
<dbReference type="AlphaFoldDB" id="A0AAC9NB22"/>
<protein>
    <submittedName>
        <fullName evidence="1">Uncharacterized protein</fullName>
    </submittedName>
</protein>
<sequence>MKILLDRNYLVDHLGLPFNAVLKEIVETSRWSIHYRIVFAYQDKFYETTYEEGATELQEDSPWEYDDQVECFEVELKEVMVKKWVRKDLK</sequence>
<evidence type="ECO:0000313" key="2">
    <source>
        <dbReference type="Proteomes" id="UP000177709"/>
    </source>
</evidence>
<reference evidence="1 2" key="1">
    <citation type="submission" date="2016-10" db="EMBL/GenBank/DDBJ databases">
        <title>Whole genome sequence of hyper active fibrinolysis bacterium Bacillus pumilus strain VV3 isolated from fermented rice.</title>
        <authorList>
            <person name="Mariadas V.A."/>
            <person name="Vijayaraghavan P."/>
            <person name="Dhandapani V."/>
        </authorList>
    </citation>
    <scope>NUCLEOTIDE SEQUENCE [LARGE SCALE GENOMIC DNA]</scope>
    <source>
        <strain evidence="1 2">VV3</strain>
    </source>
</reference>
<accession>A0AAC9NB22</accession>
<dbReference type="RefSeq" id="WP_071168006.1">
    <property type="nucleotide sequence ID" value="NZ_CP017786.1"/>
</dbReference>
<dbReference type="EMBL" id="CP017786">
    <property type="protein sequence ID" value="AOZ88147.1"/>
    <property type="molecule type" value="Genomic_DNA"/>
</dbReference>
<dbReference type="Proteomes" id="UP000177709">
    <property type="component" value="Chromosome"/>
</dbReference>